<dbReference type="Proteomes" id="UP001629432">
    <property type="component" value="Unassembled WGS sequence"/>
</dbReference>
<dbReference type="RefSeq" id="WP_408234168.1">
    <property type="nucleotide sequence ID" value="NZ_JAQQCF010000012.1"/>
</dbReference>
<name>A0ABW9DVT5_9BURK</name>
<keyword evidence="2" id="KW-1185">Reference proteome</keyword>
<reference evidence="1 2" key="1">
    <citation type="journal article" date="2024" name="Chem. Sci.">
        <title>Discovery of megapolipeptins by genome mining of a Burkholderiales bacteria collection.</title>
        <authorList>
            <person name="Paulo B.S."/>
            <person name="Recchia M.J.J."/>
            <person name="Lee S."/>
            <person name="Fergusson C.H."/>
            <person name="Romanowski S.B."/>
            <person name="Hernandez A."/>
            <person name="Krull N."/>
            <person name="Liu D.Y."/>
            <person name="Cavanagh H."/>
            <person name="Bos A."/>
            <person name="Gray C.A."/>
            <person name="Murphy B.T."/>
            <person name="Linington R.G."/>
            <person name="Eustaquio A.S."/>
        </authorList>
    </citation>
    <scope>NUCLEOTIDE SEQUENCE [LARGE SCALE GENOMIC DNA]</scope>
    <source>
        <strain evidence="1 2">RL17-338-BIC-A</strain>
    </source>
</reference>
<comment type="caution">
    <text evidence="1">The sequence shown here is derived from an EMBL/GenBank/DDBJ whole genome shotgun (WGS) entry which is preliminary data.</text>
</comment>
<protein>
    <submittedName>
        <fullName evidence="1">Uncharacterized protein</fullName>
    </submittedName>
</protein>
<evidence type="ECO:0000313" key="2">
    <source>
        <dbReference type="Proteomes" id="UP001629432"/>
    </source>
</evidence>
<dbReference type="EMBL" id="JAQQCF010000012">
    <property type="protein sequence ID" value="MFM0638161.1"/>
    <property type="molecule type" value="Genomic_DNA"/>
</dbReference>
<proteinExistence type="predicted"/>
<sequence length="64" mass="6936">MNAREIGKPLSSRLNRVEAAQARPGRTKPIIAEKNAFDLLYAGCPDCPRTNGLPLVLEALFEAA</sequence>
<accession>A0ABW9DVT5</accession>
<evidence type="ECO:0000313" key="1">
    <source>
        <dbReference type="EMBL" id="MFM0638161.1"/>
    </source>
</evidence>
<organism evidence="1 2">
    <name type="scientific">Paraburkholderia metrosideri</name>
    <dbReference type="NCBI Taxonomy" id="580937"/>
    <lineage>
        <taxon>Bacteria</taxon>
        <taxon>Pseudomonadati</taxon>
        <taxon>Pseudomonadota</taxon>
        <taxon>Betaproteobacteria</taxon>
        <taxon>Burkholderiales</taxon>
        <taxon>Burkholderiaceae</taxon>
        <taxon>Paraburkholderia</taxon>
    </lineage>
</organism>
<gene>
    <name evidence="1" type="ORF">PQQ63_15800</name>
</gene>